<comment type="similarity">
    <text evidence="2">Belongs to the drug/metabolite transporter (DMT) superfamily. 10 TMS drug/metabolite exporter (DME) (TC 2.A.7.3) family.</text>
</comment>
<dbReference type="PANTHER" id="PTHR22911">
    <property type="entry name" value="ACYL-MALONYL CONDENSING ENZYME-RELATED"/>
    <property type="match status" value="1"/>
</dbReference>
<dbReference type="eggNOG" id="COG0697">
    <property type="taxonomic scope" value="Bacteria"/>
</dbReference>
<keyword evidence="5 6" id="KW-0472">Membrane</keyword>
<feature type="transmembrane region" description="Helical" evidence="6">
    <location>
        <begin position="155"/>
        <end position="175"/>
    </location>
</feature>
<evidence type="ECO:0000256" key="5">
    <source>
        <dbReference type="ARBA" id="ARBA00023136"/>
    </source>
</evidence>
<evidence type="ECO:0000313" key="9">
    <source>
        <dbReference type="Proteomes" id="UP000005954"/>
    </source>
</evidence>
<dbReference type="InterPro" id="IPR000620">
    <property type="entry name" value="EamA_dom"/>
</dbReference>
<feature type="transmembrane region" description="Helical" evidence="6">
    <location>
        <begin position="244"/>
        <end position="263"/>
    </location>
</feature>
<evidence type="ECO:0000313" key="8">
    <source>
        <dbReference type="EMBL" id="EAP78191.1"/>
    </source>
</evidence>
<feature type="transmembrane region" description="Helical" evidence="6">
    <location>
        <begin position="36"/>
        <end position="54"/>
    </location>
</feature>
<name>A3SLG0_ROSNI</name>
<sequence>MHPVKGITLKLCAVMMFIIMASLIKATADHVPAGEAVFFRSFFALPIILGWLVMRGDLSTGLKVNSPMGHFWRGFVGTAAMGLSFLALGLLPLPEATALGYAAPLLTVIFAAMFLDEKVGMFRIGAVLLGLAGVIIVLSPRLSTFAGESVETMQAVGALCALMGATCAALAQIYIRKMVATEQTSAIVFYFTVTSTLLSLITLPFGWVMPAPRELVLLISAGLLGGLGQIFLTSSYRFAHASVVAPFDYASMIFALGIGFLVFDEVPTGTMLAGAALVILAGIIIILRERQLGLKEGRARARSIRTPQG</sequence>
<dbReference type="SUPFAM" id="SSF103481">
    <property type="entry name" value="Multidrug resistance efflux transporter EmrE"/>
    <property type="match status" value="2"/>
</dbReference>
<reference evidence="8 9" key="1">
    <citation type="submission" date="2005-12" db="EMBL/GenBank/DDBJ databases">
        <authorList>
            <person name="Moran M.A."/>
            <person name="Ferriera S."/>
            <person name="Johnson J."/>
            <person name="Kravitz S."/>
            <person name="Halpern A."/>
            <person name="Remington K."/>
            <person name="Beeson K."/>
            <person name="Tran B."/>
            <person name="Rogers Y.-H."/>
            <person name="Friedman R."/>
            <person name="Venter J.C."/>
        </authorList>
    </citation>
    <scope>NUCLEOTIDE SEQUENCE [LARGE SCALE GENOMIC DNA]</scope>
    <source>
        <strain evidence="9">ATCC BAA-591 / DSM 15170 / ISM</strain>
    </source>
</reference>
<feature type="transmembrane region" description="Helical" evidence="6">
    <location>
        <begin position="98"/>
        <end position="115"/>
    </location>
</feature>
<dbReference type="GO" id="GO:0016020">
    <property type="term" value="C:membrane"/>
    <property type="evidence" value="ECO:0007669"/>
    <property type="project" value="UniProtKB-SubCell"/>
</dbReference>
<feature type="domain" description="EamA" evidence="7">
    <location>
        <begin position="5"/>
        <end position="138"/>
    </location>
</feature>
<evidence type="ECO:0000256" key="2">
    <source>
        <dbReference type="ARBA" id="ARBA00009853"/>
    </source>
</evidence>
<accession>A3SLG0</accession>
<keyword evidence="3 6" id="KW-0812">Transmembrane</keyword>
<dbReference type="HOGENOM" id="CLU_032828_0_0_5"/>
<dbReference type="Pfam" id="PF00892">
    <property type="entry name" value="EamA"/>
    <property type="match status" value="2"/>
</dbReference>
<feature type="transmembrane region" description="Helical" evidence="6">
    <location>
        <begin position="122"/>
        <end position="143"/>
    </location>
</feature>
<evidence type="ECO:0000256" key="4">
    <source>
        <dbReference type="ARBA" id="ARBA00022989"/>
    </source>
</evidence>
<evidence type="ECO:0000259" key="7">
    <source>
        <dbReference type="Pfam" id="PF00892"/>
    </source>
</evidence>
<evidence type="ECO:0000256" key="1">
    <source>
        <dbReference type="ARBA" id="ARBA00004141"/>
    </source>
</evidence>
<feature type="transmembrane region" description="Helical" evidence="6">
    <location>
        <begin position="215"/>
        <end position="232"/>
    </location>
</feature>
<comment type="subcellular location">
    <subcellularLocation>
        <location evidence="1">Membrane</location>
        <topology evidence="1">Multi-pass membrane protein</topology>
    </subcellularLocation>
</comment>
<evidence type="ECO:0000256" key="3">
    <source>
        <dbReference type="ARBA" id="ARBA00022692"/>
    </source>
</evidence>
<feature type="domain" description="EamA" evidence="7">
    <location>
        <begin position="157"/>
        <end position="286"/>
    </location>
</feature>
<proteinExistence type="inferred from homology"/>
<feature type="transmembrane region" description="Helical" evidence="6">
    <location>
        <begin position="269"/>
        <end position="287"/>
    </location>
</feature>
<dbReference type="STRING" id="89187.ISM_07840"/>
<gene>
    <name evidence="8" type="ORF">ISM_07840</name>
</gene>
<feature type="transmembrane region" description="Helical" evidence="6">
    <location>
        <begin position="7"/>
        <end position="24"/>
    </location>
</feature>
<dbReference type="OrthoDB" id="8478503at2"/>
<evidence type="ECO:0000256" key="6">
    <source>
        <dbReference type="SAM" id="Phobius"/>
    </source>
</evidence>
<dbReference type="EMBL" id="AALY01000001">
    <property type="protein sequence ID" value="EAP78191.1"/>
    <property type="molecule type" value="Genomic_DNA"/>
</dbReference>
<dbReference type="RefSeq" id="WP_009813591.1">
    <property type="nucleotide sequence ID" value="NZ_CH724156.1"/>
</dbReference>
<dbReference type="AlphaFoldDB" id="A3SLG0"/>
<protein>
    <submittedName>
        <fullName evidence="8">Putative transporter, RarD family protein of the DMT superfamily</fullName>
    </submittedName>
</protein>
<feature type="transmembrane region" description="Helical" evidence="6">
    <location>
        <begin position="187"/>
        <end position="209"/>
    </location>
</feature>
<keyword evidence="4 6" id="KW-1133">Transmembrane helix</keyword>
<dbReference type="Proteomes" id="UP000005954">
    <property type="component" value="Unassembled WGS sequence"/>
</dbReference>
<feature type="transmembrane region" description="Helical" evidence="6">
    <location>
        <begin position="74"/>
        <end position="92"/>
    </location>
</feature>
<organism evidence="8 9">
    <name type="scientific">Roseovarius nubinhibens (strain ATCC BAA-591 / DSM 15170 / ISM)</name>
    <dbReference type="NCBI Taxonomy" id="89187"/>
    <lineage>
        <taxon>Bacteria</taxon>
        <taxon>Pseudomonadati</taxon>
        <taxon>Pseudomonadota</taxon>
        <taxon>Alphaproteobacteria</taxon>
        <taxon>Rhodobacterales</taxon>
        <taxon>Roseobacteraceae</taxon>
        <taxon>Roseovarius</taxon>
    </lineage>
</organism>
<comment type="caution">
    <text evidence="8">The sequence shown here is derived from an EMBL/GenBank/DDBJ whole genome shotgun (WGS) entry which is preliminary data.</text>
</comment>
<dbReference type="InterPro" id="IPR037185">
    <property type="entry name" value="EmrE-like"/>
</dbReference>
<dbReference type="PANTHER" id="PTHR22911:SF6">
    <property type="entry name" value="SOLUTE CARRIER FAMILY 35 MEMBER G1"/>
    <property type="match status" value="1"/>
</dbReference>
<keyword evidence="9" id="KW-1185">Reference proteome</keyword>